<accession>X1FFS2</accession>
<name>X1FFS2_9ZZZZ</name>
<gene>
    <name evidence="1" type="ORF">S03H2_25082</name>
</gene>
<comment type="caution">
    <text evidence="1">The sequence shown here is derived from an EMBL/GenBank/DDBJ whole genome shotgun (WGS) entry which is preliminary data.</text>
</comment>
<dbReference type="AlphaFoldDB" id="X1FFS2"/>
<sequence>MKIIKIESFEKEDIMVTVEGYPHARPIFNADITPTELKEKLAVWKINQDEVDEIN</sequence>
<organism evidence="1">
    <name type="scientific">marine sediment metagenome</name>
    <dbReference type="NCBI Taxonomy" id="412755"/>
    <lineage>
        <taxon>unclassified sequences</taxon>
        <taxon>metagenomes</taxon>
        <taxon>ecological metagenomes</taxon>
    </lineage>
</organism>
<protein>
    <submittedName>
        <fullName evidence="1">Uncharacterized protein</fullName>
    </submittedName>
</protein>
<dbReference type="EMBL" id="BARU01014096">
    <property type="protein sequence ID" value="GAH31380.1"/>
    <property type="molecule type" value="Genomic_DNA"/>
</dbReference>
<reference evidence="1" key="1">
    <citation type="journal article" date="2014" name="Front. Microbiol.">
        <title>High frequency of phylogenetically diverse reductive dehalogenase-homologous genes in deep subseafloor sedimentary metagenomes.</title>
        <authorList>
            <person name="Kawai M."/>
            <person name="Futagami T."/>
            <person name="Toyoda A."/>
            <person name="Takaki Y."/>
            <person name="Nishi S."/>
            <person name="Hori S."/>
            <person name="Arai W."/>
            <person name="Tsubouchi T."/>
            <person name="Morono Y."/>
            <person name="Uchiyama I."/>
            <person name="Ito T."/>
            <person name="Fujiyama A."/>
            <person name="Inagaki F."/>
            <person name="Takami H."/>
        </authorList>
    </citation>
    <scope>NUCLEOTIDE SEQUENCE</scope>
    <source>
        <strain evidence="1">Expedition CK06-06</strain>
    </source>
</reference>
<evidence type="ECO:0000313" key="1">
    <source>
        <dbReference type="EMBL" id="GAH31380.1"/>
    </source>
</evidence>
<proteinExistence type="predicted"/>
<feature type="non-terminal residue" evidence="1">
    <location>
        <position position="55"/>
    </location>
</feature>